<dbReference type="Proteomes" id="UP000198282">
    <property type="component" value="Unassembled WGS sequence"/>
</dbReference>
<name>A0A239IVI8_9ACTN</name>
<feature type="transmembrane region" description="Helical" evidence="2">
    <location>
        <begin position="104"/>
        <end position="123"/>
    </location>
</feature>
<organism evidence="3 4">
    <name type="scientific">Streptosporangium subroseum</name>
    <dbReference type="NCBI Taxonomy" id="106412"/>
    <lineage>
        <taxon>Bacteria</taxon>
        <taxon>Bacillati</taxon>
        <taxon>Actinomycetota</taxon>
        <taxon>Actinomycetes</taxon>
        <taxon>Streptosporangiales</taxon>
        <taxon>Streptosporangiaceae</taxon>
        <taxon>Streptosporangium</taxon>
    </lineage>
</organism>
<reference evidence="3 4" key="1">
    <citation type="submission" date="2017-06" db="EMBL/GenBank/DDBJ databases">
        <authorList>
            <person name="Kim H.J."/>
            <person name="Triplett B.A."/>
        </authorList>
    </citation>
    <scope>NUCLEOTIDE SEQUENCE [LARGE SCALE GENOMIC DNA]</scope>
    <source>
        <strain evidence="3 4">CGMCC 4.2132</strain>
    </source>
</reference>
<evidence type="ECO:0000256" key="1">
    <source>
        <dbReference type="SAM" id="MobiDB-lite"/>
    </source>
</evidence>
<evidence type="ECO:0000313" key="3">
    <source>
        <dbReference type="EMBL" id="SNS97218.1"/>
    </source>
</evidence>
<feature type="region of interest" description="Disordered" evidence="1">
    <location>
        <begin position="36"/>
        <end position="58"/>
    </location>
</feature>
<keyword evidence="2" id="KW-0812">Transmembrane</keyword>
<keyword evidence="4" id="KW-1185">Reference proteome</keyword>
<keyword evidence="2" id="KW-0472">Membrane</keyword>
<protein>
    <submittedName>
        <fullName evidence="3">Uncharacterized protein</fullName>
    </submittedName>
</protein>
<gene>
    <name evidence="3" type="ORF">SAMN05216276_1020132</name>
</gene>
<evidence type="ECO:0000313" key="4">
    <source>
        <dbReference type="Proteomes" id="UP000198282"/>
    </source>
</evidence>
<evidence type="ECO:0000256" key="2">
    <source>
        <dbReference type="SAM" id="Phobius"/>
    </source>
</evidence>
<feature type="transmembrane region" description="Helical" evidence="2">
    <location>
        <begin position="130"/>
        <end position="148"/>
    </location>
</feature>
<accession>A0A239IVI8</accession>
<keyword evidence="2" id="KW-1133">Transmembrane helix</keyword>
<proteinExistence type="predicted"/>
<feature type="transmembrane region" description="Helical" evidence="2">
    <location>
        <begin position="80"/>
        <end position="98"/>
    </location>
</feature>
<dbReference type="AlphaFoldDB" id="A0A239IVI8"/>
<sequence>MCTANAYFGIRGGGWAITHPFNAALTAYQSGKGWRVGSAGTSPREEKEVVDMPDASRSTRRGPFRFALNSDGRPHLIEDVLSVGTLICGLVAFATGFMPGMHVLASWAGAVGFVGGLYSQYVSATTRERALNIVGIVASFVGVAFGIHHGGFLP</sequence>
<dbReference type="EMBL" id="FZOD01000020">
    <property type="protein sequence ID" value="SNS97218.1"/>
    <property type="molecule type" value="Genomic_DNA"/>
</dbReference>